<dbReference type="InterPro" id="IPR029460">
    <property type="entry name" value="DNAPol_HHH"/>
</dbReference>
<evidence type="ECO:0000256" key="12">
    <source>
        <dbReference type="ARBA" id="ARBA00049244"/>
    </source>
</evidence>
<dbReference type="PANTHER" id="PTHR32294">
    <property type="entry name" value="DNA POLYMERASE III SUBUNIT ALPHA"/>
    <property type="match status" value="1"/>
</dbReference>
<evidence type="ECO:0000259" key="15">
    <source>
        <dbReference type="SMART" id="SM00481"/>
    </source>
</evidence>
<dbReference type="SMART" id="SM00481">
    <property type="entry name" value="POLIIIAc"/>
    <property type="match status" value="1"/>
</dbReference>
<comment type="subcellular location">
    <subcellularLocation>
        <location evidence="1 13">Cytoplasm</location>
    </subcellularLocation>
</comment>
<protein>
    <recommendedName>
        <fullName evidence="4 13">Error-prone DNA polymerase</fullName>
        <ecNumber evidence="3 13">2.7.7.7</ecNumber>
    </recommendedName>
</protein>
<dbReference type="InterPro" id="IPR004365">
    <property type="entry name" value="NA-bd_OB_tRNA"/>
</dbReference>
<dbReference type="HAMAP" id="MF_01902">
    <property type="entry name" value="DNApol_error_prone"/>
    <property type="match status" value="1"/>
</dbReference>
<dbReference type="NCBIfam" id="TIGR00594">
    <property type="entry name" value="polc"/>
    <property type="match status" value="1"/>
</dbReference>
<dbReference type="Gene3D" id="3.20.20.140">
    <property type="entry name" value="Metal-dependent hydrolases"/>
    <property type="match status" value="1"/>
</dbReference>
<feature type="compositionally biased region" description="Acidic residues" evidence="14">
    <location>
        <begin position="586"/>
        <end position="598"/>
    </location>
</feature>
<dbReference type="GO" id="GO:0003887">
    <property type="term" value="F:DNA-directed DNA polymerase activity"/>
    <property type="evidence" value="ECO:0007669"/>
    <property type="project" value="UniProtKB-UniRule"/>
</dbReference>
<evidence type="ECO:0000256" key="2">
    <source>
        <dbReference type="ARBA" id="ARBA00007391"/>
    </source>
</evidence>
<proteinExistence type="inferred from homology"/>
<dbReference type="EMBL" id="CP098827">
    <property type="protein sequence ID" value="XBO69575.1"/>
    <property type="molecule type" value="Genomic_DNA"/>
</dbReference>
<evidence type="ECO:0000256" key="7">
    <source>
        <dbReference type="ARBA" id="ARBA00022695"/>
    </source>
</evidence>
<evidence type="ECO:0000256" key="11">
    <source>
        <dbReference type="ARBA" id="ARBA00023204"/>
    </source>
</evidence>
<accession>A0AAU7KD44</accession>
<feature type="compositionally biased region" description="Basic and acidic residues" evidence="14">
    <location>
        <begin position="571"/>
        <end position="582"/>
    </location>
</feature>
<keyword evidence="7 13" id="KW-0548">Nucleotidyltransferase</keyword>
<dbReference type="GO" id="GO:0006281">
    <property type="term" value="P:DNA repair"/>
    <property type="evidence" value="ECO:0007669"/>
    <property type="project" value="UniProtKB-UniRule"/>
</dbReference>
<keyword evidence="8 13" id="KW-0235">DNA replication</keyword>
<dbReference type="PANTHER" id="PTHR32294:SF4">
    <property type="entry name" value="ERROR-PRONE DNA POLYMERASE"/>
    <property type="match status" value="1"/>
</dbReference>
<gene>
    <name evidence="13" type="primary">dnaE2</name>
    <name evidence="16" type="ORF">NFG58_13160</name>
</gene>
<evidence type="ECO:0000256" key="4">
    <source>
        <dbReference type="ARBA" id="ARBA00017273"/>
    </source>
</evidence>
<evidence type="ECO:0000256" key="3">
    <source>
        <dbReference type="ARBA" id="ARBA00012417"/>
    </source>
</evidence>
<dbReference type="Pfam" id="PF01336">
    <property type="entry name" value="tRNA_anti-codon"/>
    <property type="match status" value="1"/>
</dbReference>
<comment type="catalytic activity">
    <reaction evidence="12 13">
        <text>DNA(n) + a 2'-deoxyribonucleoside 5'-triphosphate = DNA(n+1) + diphosphate</text>
        <dbReference type="Rhea" id="RHEA:22508"/>
        <dbReference type="Rhea" id="RHEA-COMP:17339"/>
        <dbReference type="Rhea" id="RHEA-COMP:17340"/>
        <dbReference type="ChEBI" id="CHEBI:33019"/>
        <dbReference type="ChEBI" id="CHEBI:61560"/>
        <dbReference type="ChEBI" id="CHEBI:173112"/>
        <dbReference type="EC" id="2.7.7.7"/>
    </reaction>
</comment>
<dbReference type="GO" id="GO:0008408">
    <property type="term" value="F:3'-5' exonuclease activity"/>
    <property type="evidence" value="ECO:0007669"/>
    <property type="project" value="InterPro"/>
</dbReference>
<keyword evidence="9 13" id="KW-0227">DNA damage</keyword>
<dbReference type="InterPro" id="IPR012340">
    <property type="entry name" value="NA-bd_OB-fold"/>
</dbReference>
<keyword evidence="5 13" id="KW-0963">Cytoplasm</keyword>
<dbReference type="InterPro" id="IPR040982">
    <property type="entry name" value="DNA_pol3_finger"/>
</dbReference>
<dbReference type="CDD" id="cd04485">
    <property type="entry name" value="DnaE_OBF"/>
    <property type="match status" value="1"/>
</dbReference>
<evidence type="ECO:0000256" key="14">
    <source>
        <dbReference type="SAM" id="MobiDB-lite"/>
    </source>
</evidence>
<dbReference type="InterPro" id="IPR011708">
    <property type="entry name" value="DNA_pol3_alpha_NTPase_dom"/>
</dbReference>
<organism evidence="16">
    <name type="scientific">Halomonas sp. RT37</name>
    <dbReference type="NCBI Taxonomy" id="2950872"/>
    <lineage>
        <taxon>Bacteria</taxon>
        <taxon>Pseudomonadati</taxon>
        <taxon>Pseudomonadota</taxon>
        <taxon>Gammaproteobacteria</taxon>
        <taxon>Oceanospirillales</taxon>
        <taxon>Halomonadaceae</taxon>
        <taxon>Halomonas</taxon>
    </lineage>
</organism>
<dbReference type="Gene3D" id="2.40.50.140">
    <property type="entry name" value="Nucleic acid-binding proteins"/>
    <property type="match status" value="1"/>
</dbReference>
<keyword evidence="6 13" id="KW-0808">Transferase</keyword>
<dbReference type="Pfam" id="PF02811">
    <property type="entry name" value="PHP"/>
    <property type="match status" value="1"/>
</dbReference>
<name>A0AAU7KD44_9GAMM</name>
<dbReference type="Gene3D" id="1.10.150.870">
    <property type="match status" value="1"/>
</dbReference>
<evidence type="ECO:0000256" key="9">
    <source>
        <dbReference type="ARBA" id="ARBA00022763"/>
    </source>
</evidence>
<dbReference type="AlphaFoldDB" id="A0AAU7KD44"/>
<comment type="function">
    <text evidence="13">DNA polymerase involved in damage-induced mutagenesis and translesion synthesis (TLS). It is not the major replicative DNA polymerase.</text>
</comment>
<dbReference type="InterPro" id="IPR004805">
    <property type="entry name" value="DnaE2/DnaE/PolC"/>
</dbReference>
<dbReference type="NCBIfam" id="NF004225">
    <property type="entry name" value="PRK05672.1"/>
    <property type="match status" value="1"/>
</dbReference>
<evidence type="ECO:0000256" key="10">
    <source>
        <dbReference type="ARBA" id="ARBA00022932"/>
    </source>
</evidence>
<dbReference type="InterPro" id="IPR004013">
    <property type="entry name" value="PHP_dom"/>
</dbReference>
<dbReference type="Pfam" id="PF07733">
    <property type="entry name" value="DNA_pol3_alpha"/>
    <property type="match status" value="1"/>
</dbReference>
<reference evidence="16" key="1">
    <citation type="submission" date="2022-06" db="EMBL/GenBank/DDBJ databases">
        <title>A novel DMS-producing enzyme.</title>
        <authorList>
            <person name="Zhang Y."/>
        </authorList>
    </citation>
    <scope>NUCLEOTIDE SEQUENCE</scope>
    <source>
        <strain evidence="16">RT37</strain>
    </source>
</reference>
<dbReference type="GO" id="GO:0006260">
    <property type="term" value="P:DNA replication"/>
    <property type="evidence" value="ECO:0007669"/>
    <property type="project" value="UniProtKB-KW"/>
</dbReference>
<sequence length="1084" mass="120267">MAGSVERVGEPPDAAEVAPGPGYAELHCLSNFTFLKGASHPHELVARAAELGYRALAITDECSVAGIVRAWEAARDHRIALIIGAEFRLADEVVVVLAENRCGYASLCRLITLGRRRAPKGSYRLGWEDLEALEDCLLLYLPGNDDARTRERMDGLKQRFDGRCWVMVQRHFLASEEDRLARRMRLASAAGLPLVASGGVLMHQPSRKRLQDVLTALRHRTSVQRAGFLLEPNAERCLRPLSRLAQCFAPALLEQSLRIAERCRFDPGELRYEYPEELVPDGHTPSSWLAHKVRQGERLRFPEGTPSDIAEQIARELELIARMAYEPFFLTIEDIVAFARRQGILCQGRGSAANSVVCYCLFITEVDPRQVQLLFERFISEERDEPPDIDVDFEHERREEVIQYIYRRYGRERAGLAATVISYRPRSALKDVGRALGLQPGYLAWLASRLDRREGEGAWLEALKQTVGETVGAGCEEAASTAVPELLRHLVELVEQLLGFPRHLSQHVGGFVISRGPLHELVPVENAAMEGRTLIQWNKDDLESLGLLKVDVLALGMLTAIRKTLALLSDGGEHRDDDRRCYESTGESDDDGESESESESEHQAMAMSRVPRDDSEVYAMLSRGDSVGVFQVESRAQMNMLPRLKPRNYYDLVIEIAIVRPGPIQGDMVHPYLRRRDGIEEVSYPSDEVRGVLERTLGVPIFQEQVIKLAMVAAGYSGGEADQLRRAMAAWRRAGTIAEHQQRLTAGLRARGYSDEFANAICRQIEGFGQYGFPESHAASFAHLVYVSAWLKCHHPAAFCCGLLNSQPMGFYSPSQLVQDARRHGVEVRPVDINASHWDATLEPDGALRLGFRLVKGLGRGAIDCLLARRPANGYASVAEARRRAPMSAREWEALAAAGALSSLGGHRYQARWNLLAPDPALALGETDILDDTTPELAPPSEQADLEEDFRHLGLSLARHPMALLREQAAMGRQGLAPCLKATELAELDHGHLVQVAGLVTTRQRPGTASGVTFVTLEDETGNVNVVVWKDTAKAQRQSLLNARLLKVTGHLEREGSVIHVIAGRLEDLSGLWAELGVPSRDFR</sequence>
<evidence type="ECO:0000256" key="1">
    <source>
        <dbReference type="ARBA" id="ARBA00004496"/>
    </source>
</evidence>
<dbReference type="InterPro" id="IPR003141">
    <property type="entry name" value="Pol/His_phosphatase_N"/>
</dbReference>
<evidence type="ECO:0000256" key="13">
    <source>
        <dbReference type="HAMAP-Rule" id="MF_01902"/>
    </source>
</evidence>
<dbReference type="SUPFAM" id="SSF89550">
    <property type="entry name" value="PHP domain-like"/>
    <property type="match status" value="1"/>
</dbReference>
<dbReference type="GO" id="GO:0005737">
    <property type="term" value="C:cytoplasm"/>
    <property type="evidence" value="ECO:0007669"/>
    <property type="project" value="UniProtKB-SubCell"/>
</dbReference>
<dbReference type="InterPro" id="IPR023073">
    <property type="entry name" value="DnaE2"/>
</dbReference>
<dbReference type="Pfam" id="PF17657">
    <property type="entry name" value="DNA_pol3_finger"/>
    <property type="match status" value="1"/>
</dbReference>
<dbReference type="Pfam" id="PF14579">
    <property type="entry name" value="HHH_6"/>
    <property type="match status" value="1"/>
</dbReference>
<keyword evidence="10 13" id="KW-0239">DNA-directed DNA polymerase</keyword>
<dbReference type="RefSeq" id="WP_348826692.1">
    <property type="nucleotide sequence ID" value="NZ_CP098827.1"/>
</dbReference>
<dbReference type="CDD" id="cd07434">
    <property type="entry name" value="PHP_PolIIIA_DnaE2"/>
    <property type="match status" value="1"/>
</dbReference>
<dbReference type="InterPro" id="IPR016195">
    <property type="entry name" value="Pol/histidinol_Pase-like"/>
</dbReference>
<evidence type="ECO:0000256" key="6">
    <source>
        <dbReference type="ARBA" id="ARBA00022679"/>
    </source>
</evidence>
<evidence type="ECO:0000256" key="5">
    <source>
        <dbReference type="ARBA" id="ARBA00022490"/>
    </source>
</evidence>
<evidence type="ECO:0000313" key="16">
    <source>
        <dbReference type="EMBL" id="XBO69575.1"/>
    </source>
</evidence>
<feature type="domain" description="Polymerase/histidinol phosphatase N-terminal" evidence="15">
    <location>
        <begin position="24"/>
        <end position="91"/>
    </location>
</feature>
<dbReference type="EC" id="2.7.7.7" evidence="3 13"/>
<comment type="similarity">
    <text evidence="2 13">Belongs to the DNA polymerase type-C family. DnaE2 subfamily.</text>
</comment>
<feature type="region of interest" description="Disordered" evidence="14">
    <location>
        <begin position="571"/>
        <end position="611"/>
    </location>
</feature>
<evidence type="ECO:0000256" key="8">
    <source>
        <dbReference type="ARBA" id="ARBA00022705"/>
    </source>
</evidence>
<keyword evidence="11 13" id="KW-0234">DNA repair</keyword>
<dbReference type="GO" id="GO:0003676">
    <property type="term" value="F:nucleic acid binding"/>
    <property type="evidence" value="ECO:0007669"/>
    <property type="project" value="InterPro"/>
</dbReference>